<feature type="transmembrane region" description="Helical" evidence="1">
    <location>
        <begin position="190"/>
        <end position="209"/>
    </location>
</feature>
<keyword evidence="1" id="KW-1133">Transmembrane helix</keyword>
<feature type="transmembrane region" description="Helical" evidence="1">
    <location>
        <begin position="151"/>
        <end position="178"/>
    </location>
</feature>
<dbReference type="AlphaFoldDB" id="A0A1F5FX40"/>
<proteinExistence type="predicted"/>
<gene>
    <name evidence="2" type="ORF">A2572_03435</name>
</gene>
<evidence type="ECO:0000313" key="2">
    <source>
        <dbReference type="EMBL" id="OGD84177.1"/>
    </source>
</evidence>
<feature type="transmembrane region" description="Helical" evidence="1">
    <location>
        <begin position="94"/>
        <end position="113"/>
    </location>
</feature>
<sequence>MLLVYAILFLLHIILTVWFYLSGTNTEFVNYFYNILITLFVIIPFVQGIFYNKKHPELKPIIVPLQISNLLFAAALYIWFYYNITGNEIPYPSIADLFFIMYYPINLISLFYLTRQTGVKWTSGSIINTFLIFIFLSAISTIFLSNQSIDFSAPVLVIILNLIYPVLDSLLTAFGVTIMRSQKNFGYRYLFFYVFGYAFLGFADVIFAYQTNAGIYWNGNIVDLLYALGHMSIALGTNFLPTIFNSQKV</sequence>
<dbReference type="EMBL" id="MFAQ01000001">
    <property type="protein sequence ID" value="OGD84177.1"/>
    <property type="molecule type" value="Genomic_DNA"/>
</dbReference>
<keyword evidence="1" id="KW-0812">Transmembrane</keyword>
<dbReference type="Proteomes" id="UP000179237">
    <property type="component" value="Unassembled WGS sequence"/>
</dbReference>
<feature type="transmembrane region" description="Helical" evidence="1">
    <location>
        <begin position="224"/>
        <end position="244"/>
    </location>
</feature>
<accession>A0A1F5FX40</accession>
<comment type="caution">
    <text evidence="2">The sequence shown here is derived from an EMBL/GenBank/DDBJ whole genome shotgun (WGS) entry which is preliminary data.</text>
</comment>
<feature type="transmembrane region" description="Helical" evidence="1">
    <location>
        <begin position="5"/>
        <end position="22"/>
    </location>
</feature>
<protein>
    <submittedName>
        <fullName evidence="2">Uncharacterized protein</fullName>
    </submittedName>
</protein>
<evidence type="ECO:0000256" key="1">
    <source>
        <dbReference type="SAM" id="Phobius"/>
    </source>
</evidence>
<reference evidence="2 3" key="1">
    <citation type="journal article" date="2016" name="Nat. Commun.">
        <title>Thousands of microbial genomes shed light on interconnected biogeochemical processes in an aquifer system.</title>
        <authorList>
            <person name="Anantharaman K."/>
            <person name="Brown C.T."/>
            <person name="Hug L.A."/>
            <person name="Sharon I."/>
            <person name="Castelle C.J."/>
            <person name="Probst A.J."/>
            <person name="Thomas B.C."/>
            <person name="Singh A."/>
            <person name="Wilkins M.J."/>
            <person name="Karaoz U."/>
            <person name="Brodie E.L."/>
            <person name="Williams K.H."/>
            <person name="Hubbard S.S."/>
            <person name="Banfield J.F."/>
        </authorList>
    </citation>
    <scope>NUCLEOTIDE SEQUENCE [LARGE SCALE GENOMIC DNA]</scope>
</reference>
<name>A0A1F5FX40_9BACT</name>
<keyword evidence="1" id="KW-0472">Membrane</keyword>
<feature type="transmembrane region" description="Helical" evidence="1">
    <location>
        <begin position="28"/>
        <end position="50"/>
    </location>
</feature>
<evidence type="ECO:0000313" key="3">
    <source>
        <dbReference type="Proteomes" id="UP000179237"/>
    </source>
</evidence>
<organism evidence="2 3">
    <name type="scientific">Candidatus Collierbacteria bacterium RIFOXYD1_FULL_40_9</name>
    <dbReference type="NCBI Taxonomy" id="1817731"/>
    <lineage>
        <taxon>Bacteria</taxon>
        <taxon>Candidatus Collieribacteriota</taxon>
    </lineage>
</organism>
<feature type="transmembrane region" description="Helical" evidence="1">
    <location>
        <begin position="62"/>
        <end position="82"/>
    </location>
</feature>
<feature type="transmembrane region" description="Helical" evidence="1">
    <location>
        <begin position="125"/>
        <end position="145"/>
    </location>
</feature>